<proteinExistence type="predicted"/>
<name>A0A918CG91_9DEIO</name>
<dbReference type="InterPro" id="IPR001714">
    <property type="entry name" value="Pept_M24_MAP"/>
</dbReference>
<protein>
    <submittedName>
        <fullName evidence="3">Peptidase M24</fullName>
    </submittedName>
</protein>
<dbReference type="Proteomes" id="UP000603865">
    <property type="component" value="Unassembled WGS sequence"/>
</dbReference>
<dbReference type="PRINTS" id="PR00599">
    <property type="entry name" value="MAPEPTIDASE"/>
</dbReference>
<reference evidence="3" key="1">
    <citation type="journal article" date="2014" name="Int. J. Syst. Evol. Microbiol.">
        <title>Complete genome sequence of Corynebacterium casei LMG S-19264T (=DSM 44701T), isolated from a smear-ripened cheese.</title>
        <authorList>
            <consortium name="US DOE Joint Genome Institute (JGI-PGF)"/>
            <person name="Walter F."/>
            <person name="Albersmeier A."/>
            <person name="Kalinowski J."/>
            <person name="Ruckert C."/>
        </authorList>
    </citation>
    <scope>NUCLEOTIDE SEQUENCE</scope>
    <source>
        <strain evidence="3">JCM 31311</strain>
    </source>
</reference>
<comment type="caution">
    <text evidence="3">The sequence shown here is derived from an EMBL/GenBank/DDBJ whole genome shotgun (WGS) entry which is preliminary data.</text>
</comment>
<dbReference type="CDD" id="cd01066">
    <property type="entry name" value="APP_MetAP"/>
    <property type="match status" value="1"/>
</dbReference>
<dbReference type="EMBL" id="BMQL01000028">
    <property type="protein sequence ID" value="GGR22307.1"/>
    <property type="molecule type" value="Genomic_DNA"/>
</dbReference>
<dbReference type="Gene3D" id="3.90.230.10">
    <property type="entry name" value="Creatinase/methionine aminopeptidase superfamily"/>
    <property type="match status" value="1"/>
</dbReference>
<dbReference type="Pfam" id="PF00557">
    <property type="entry name" value="Peptidase_M24"/>
    <property type="match status" value="1"/>
</dbReference>
<dbReference type="PANTHER" id="PTHR46112:SF8">
    <property type="entry name" value="CYTOPLASMIC PEPTIDASE PEPQ-RELATED"/>
    <property type="match status" value="1"/>
</dbReference>
<feature type="domain" description="Peptidase M24" evidence="2">
    <location>
        <begin position="157"/>
        <end position="372"/>
    </location>
</feature>
<dbReference type="PANTHER" id="PTHR46112">
    <property type="entry name" value="AMINOPEPTIDASE"/>
    <property type="match status" value="1"/>
</dbReference>
<keyword evidence="4" id="KW-1185">Reference proteome</keyword>
<dbReference type="InterPro" id="IPR000994">
    <property type="entry name" value="Pept_M24"/>
</dbReference>
<evidence type="ECO:0000313" key="4">
    <source>
        <dbReference type="Proteomes" id="UP000603865"/>
    </source>
</evidence>
<evidence type="ECO:0000259" key="2">
    <source>
        <dbReference type="Pfam" id="PF00557"/>
    </source>
</evidence>
<dbReference type="GO" id="GO:0004177">
    <property type="term" value="F:aminopeptidase activity"/>
    <property type="evidence" value="ECO:0007669"/>
    <property type="project" value="UniProtKB-ARBA"/>
</dbReference>
<dbReference type="SUPFAM" id="SSF55920">
    <property type="entry name" value="Creatinase/aminopeptidase"/>
    <property type="match status" value="1"/>
</dbReference>
<evidence type="ECO:0000256" key="1">
    <source>
        <dbReference type="SAM" id="MobiDB-lite"/>
    </source>
</evidence>
<accession>A0A918CG91</accession>
<feature type="region of interest" description="Disordered" evidence="1">
    <location>
        <begin position="304"/>
        <end position="325"/>
    </location>
</feature>
<gene>
    <name evidence="3" type="ORF">GCM10008957_37970</name>
</gene>
<reference evidence="3" key="2">
    <citation type="submission" date="2020-09" db="EMBL/GenBank/DDBJ databases">
        <authorList>
            <person name="Sun Q."/>
            <person name="Ohkuma M."/>
        </authorList>
    </citation>
    <scope>NUCLEOTIDE SEQUENCE</scope>
    <source>
        <strain evidence="3">JCM 31311</strain>
    </source>
</reference>
<dbReference type="InterPro" id="IPR050659">
    <property type="entry name" value="Peptidase_M24B"/>
</dbReference>
<organism evidence="3 4">
    <name type="scientific">Deinococcus ruber</name>
    <dbReference type="NCBI Taxonomy" id="1848197"/>
    <lineage>
        <taxon>Bacteria</taxon>
        <taxon>Thermotogati</taxon>
        <taxon>Deinococcota</taxon>
        <taxon>Deinococci</taxon>
        <taxon>Deinococcales</taxon>
        <taxon>Deinococcaceae</taxon>
        <taxon>Deinococcus</taxon>
    </lineage>
</organism>
<dbReference type="InterPro" id="IPR036005">
    <property type="entry name" value="Creatinase/aminopeptidase-like"/>
</dbReference>
<dbReference type="AlphaFoldDB" id="A0A918CG91"/>
<dbReference type="RefSeq" id="WP_189092083.1">
    <property type="nucleotide sequence ID" value="NZ_BMQL01000028.1"/>
</dbReference>
<evidence type="ECO:0000313" key="3">
    <source>
        <dbReference type="EMBL" id="GGR22307.1"/>
    </source>
</evidence>
<dbReference type="GO" id="GO:0008235">
    <property type="term" value="F:metalloexopeptidase activity"/>
    <property type="evidence" value="ECO:0007669"/>
    <property type="project" value="UniProtKB-ARBA"/>
</dbReference>
<sequence length="389" mass="42442">MVDTLAQQKISQALATLGPDELWLFLTQEGSDPNVGLVFGTALSGRAALMLHPQRGALGLCANYDRGHLEHQGQFAELRDYTTSFADAFCTWLSELAPQTIWLNFSEHDALADGLSYGQYLSTERLIRQTLPGTQIRSSQDLLRTVRGVKTPEELRRLQRAIDLTGDLYDRLLPTLEVGQTERQIQARMNVLAAELGAAPYLGGHGGPLVCINRVGLAHRAPTDEALRPGDLLILDTGLAVEGYYSDIARTLYVRQPGEHEAPAEIQAVFQAIYAAIDAAFAVLKPGVRGVDVDAAARSALRGAGQPELSHATGHQTGQRVHDGGTLLGPDWERYNAASRGVVQEGEVYTLEPTVVQSPLPSMIVEENVVVTHSGARYLSRRQEHLWLI</sequence>